<evidence type="ECO:0000259" key="10">
    <source>
        <dbReference type="Pfam" id="PF00710"/>
    </source>
</evidence>
<gene>
    <name evidence="12" type="primary">ansB</name>
    <name evidence="12" type="ORF">NCTC12221_00266</name>
</gene>
<feature type="active site" description="O-isoaspartyl threonine intermediate" evidence="5">
    <location>
        <position position="62"/>
    </location>
</feature>
<evidence type="ECO:0000256" key="2">
    <source>
        <dbReference type="ARBA" id="ARBA00022801"/>
    </source>
</evidence>
<evidence type="ECO:0000256" key="1">
    <source>
        <dbReference type="ARBA" id="ARBA00010518"/>
    </source>
</evidence>
<dbReference type="InterPro" id="IPR020827">
    <property type="entry name" value="Asparaginase/glutaminase_AS1"/>
</dbReference>
<dbReference type="PIRSF" id="PIRSF500176">
    <property type="entry name" value="L_ASNase"/>
    <property type="match status" value="1"/>
</dbReference>
<dbReference type="InterPro" id="IPR027473">
    <property type="entry name" value="L-asparaginase_C"/>
</dbReference>
<proteinExistence type="inferred from homology"/>
<feature type="binding site" evidence="6">
    <location>
        <position position="109"/>
    </location>
    <ligand>
        <name>substrate</name>
    </ligand>
</feature>
<dbReference type="Proteomes" id="UP000255335">
    <property type="component" value="Unassembled WGS sequence"/>
</dbReference>
<dbReference type="PROSITE" id="PS51732">
    <property type="entry name" value="ASN_GLN_ASE_3"/>
    <property type="match status" value="1"/>
</dbReference>
<dbReference type="Pfam" id="PF17763">
    <property type="entry name" value="Asparaginase_C"/>
    <property type="match status" value="1"/>
</dbReference>
<evidence type="ECO:0000256" key="7">
    <source>
        <dbReference type="PROSITE-ProRule" id="PRU10099"/>
    </source>
</evidence>
<organism evidence="12 13">
    <name type="scientific">Helicobacter cinaedi</name>
    <dbReference type="NCBI Taxonomy" id="213"/>
    <lineage>
        <taxon>Bacteria</taxon>
        <taxon>Pseudomonadati</taxon>
        <taxon>Campylobacterota</taxon>
        <taxon>Epsilonproteobacteria</taxon>
        <taxon>Campylobacterales</taxon>
        <taxon>Helicobacteraceae</taxon>
        <taxon>Helicobacter</taxon>
    </lineage>
</organism>
<dbReference type="InterPro" id="IPR036152">
    <property type="entry name" value="Asp/glu_Ase-like_sf"/>
</dbReference>
<feature type="binding site" evidence="6">
    <location>
        <begin position="142"/>
        <end position="143"/>
    </location>
    <ligand>
        <name>substrate</name>
    </ligand>
</feature>
<feature type="active site" evidence="7">
    <location>
        <position position="62"/>
    </location>
</feature>
<evidence type="ECO:0000256" key="5">
    <source>
        <dbReference type="PIRSR" id="PIRSR001220-1"/>
    </source>
</evidence>
<evidence type="ECO:0000259" key="11">
    <source>
        <dbReference type="Pfam" id="PF17763"/>
    </source>
</evidence>
<evidence type="ECO:0000256" key="8">
    <source>
        <dbReference type="PROSITE-ProRule" id="PRU10100"/>
    </source>
</evidence>
<dbReference type="RefSeq" id="WP_115025661.1">
    <property type="nucleotide sequence ID" value="NZ_UGHZ01000001.1"/>
</dbReference>
<dbReference type="PANTHER" id="PTHR11707:SF28">
    <property type="entry name" value="60 KDA LYSOPHOSPHOLIPASE"/>
    <property type="match status" value="1"/>
</dbReference>
<dbReference type="Pfam" id="PF00710">
    <property type="entry name" value="Asparaginase"/>
    <property type="match status" value="1"/>
</dbReference>
<dbReference type="FunFam" id="3.40.50.1170:FF:000001">
    <property type="entry name" value="L-asparaginase 2"/>
    <property type="match status" value="1"/>
</dbReference>
<evidence type="ECO:0000256" key="6">
    <source>
        <dbReference type="PIRSR" id="PIRSR001220-2"/>
    </source>
</evidence>
<feature type="domain" description="Asparaginase/glutaminase C-terminal" evidence="11">
    <location>
        <begin position="266"/>
        <end position="375"/>
    </location>
</feature>
<dbReference type="EMBL" id="UGHZ01000001">
    <property type="protein sequence ID" value="STP08843.1"/>
    <property type="molecule type" value="Genomic_DNA"/>
</dbReference>
<dbReference type="SMART" id="SM00870">
    <property type="entry name" value="Asparaginase"/>
    <property type="match status" value="1"/>
</dbReference>
<evidence type="ECO:0000313" key="13">
    <source>
        <dbReference type="Proteomes" id="UP000255335"/>
    </source>
</evidence>
<dbReference type="PANTHER" id="PTHR11707">
    <property type="entry name" value="L-ASPARAGINASE"/>
    <property type="match status" value="1"/>
</dbReference>
<feature type="domain" description="L-asparaginase N-terminal" evidence="10">
    <location>
        <begin position="53"/>
        <end position="243"/>
    </location>
</feature>
<dbReference type="SUPFAM" id="SSF53774">
    <property type="entry name" value="Glutaminase/Asparaginase"/>
    <property type="match status" value="1"/>
</dbReference>
<sequence length="378" mass="40758">MGYVTKTLWKLTICAMLVATLGCSDSKEKQQKEQKEQTLQDSHNARHNAAKPNIVILATGGTIAGAVDSSLQTTGYQAGVLSIESLLQSVPELASIANLESEQIANIDSADMNEEIWLKLAKRVNTLLKSSQVDGVVITHGTDTMEESAFFLHLVAKSDKPIVFVGAMRPSTALSADGPKNLYNAISLAANPESKGKGVMVVMNDRIQSARYVSKTHTLNVNAFASPNAGDMGYILDGKAFFYTIPAKPHTLQSEFDIDSLDSLPKVDILYSYANDNSQVAAQALFNHGTKGLVIAGSGAGSIHKNHKDMLKKLMQNGLVVVQSSRVNNGLVIANEADSKLGFISGYDLNPQKARVLLMLALSKTDNNERIAKIFESY</sequence>
<dbReference type="Gene3D" id="3.40.50.40">
    <property type="match status" value="1"/>
</dbReference>
<dbReference type="PRINTS" id="PR00139">
    <property type="entry name" value="ASNGLNASE"/>
</dbReference>
<dbReference type="PROSITE" id="PS00917">
    <property type="entry name" value="ASN_GLN_ASE_2"/>
    <property type="match status" value="1"/>
</dbReference>
<keyword evidence="2 12" id="KW-0378">Hydrolase</keyword>
<dbReference type="InterPro" id="IPR040919">
    <property type="entry name" value="Asparaginase_C"/>
</dbReference>
<evidence type="ECO:0000256" key="4">
    <source>
        <dbReference type="ARBA" id="ARBA00073593"/>
    </source>
</evidence>
<dbReference type="Gene3D" id="3.40.50.1170">
    <property type="entry name" value="L-asparaginase, N-terminal domain"/>
    <property type="match status" value="1"/>
</dbReference>
<evidence type="ECO:0000313" key="12">
    <source>
        <dbReference type="EMBL" id="STP08843.1"/>
    </source>
</evidence>
<reference evidence="12 13" key="1">
    <citation type="submission" date="2018-06" db="EMBL/GenBank/DDBJ databases">
        <authorList>
            <consortium name="Pathogen Informatics"/>
            <person name="Doyle S."/>
        </authorList>
    </citation>
    <scope>NUCLEOTIDE SEQUENCE [LARGE SCALE GENOMIC DNA]</scope>
    <source>
        <strain evidence="12 13">NCTC12221</strain>
    </source>
</reference>
<dbReference type="InterPro" id="IPR027475">
    <property type="entry name" value="Asparaginase/glutaminase_AS2"/>
</dbReference>
<dbReference type="AlphaFoldDB" id="A0A377JMQ7"/>
<comment type="similarity">
    <text evidence="1 9">Belongs to the asparaginase 1 family.</text>
</comment>
<dbReference type="CDD" id="cd08964">
    <property type="entry name" value="L-asparaginase_II"/>
    <property type="match status" value="1"/>
</dbReference>
<dbReference type="PROSITE" id="PS51257">
    <property type="entry name" value="PROKAR_LIPOPROTEIN"/>
    <property type="match status" value="1"/>
</dbReference>
<evidence type="ECO:0000256" key="9">
    <source>
        <dbReference type="RuleBase" id="RU004456"/>
    </source>
</evidence>
<dbReference type="GO" id="GO:0006528">
    <property type="term" value="P:asparagine metabolic process"/>
    <property type="evidence" value="ECO:0007669"/>
    <property type="project" value="InterPro"/>
</dbReference>
<dbReference type="InterPro" id="IPR004550">
    <property type="entry name" value="AsnASE_II"/>
</dbReference>
<dbReference type="NCBIfam" id="TIGR00520">
    <property type="entry name" value="asnASE_II"/>
    <property type="match status" value="1"/>
</dbReference>
<protein>
    <recommendedName>
        <fullName evidence="4">Probable L-asparaginase</fullName>
    </recommendedName>
    <alternativeName>
        <fullName evidence="3">L-asparagine amidohydrolase</fullName>
    </alternativeName>
</protein>
<feature type="active site" evidence="8">
    <location>
        <position position="142"/>
    </location>
</feature>
<dbReference type="GO" id="GO:0004067">
    <property type="term" value="F:asparaginase activity"/>
    <property type="evidence" value="ECO:0007669"/>
    <property type="project" value="UniProtKB-UniRule"/>
</dbReference>
<accession>A0A377JMQ7</accession>
<dbReference type="InterPro" id="IPR006034">
    <property type="entry name" value="Asparaginase/glutaminase-like"/>
</dbReference>
<name>A0A377JMQ7_9HELI</name>
<dbReference type="PROSITE" id="PS00144">
    <property type="entry name" value="ASN_GLN_ASE_1"/>
    <property type="match status" value="1"/>
</dbReference>
<dbReference type="InterPro" id="IPR027474">
    <property type="entry name" value="L-asparaginase_N"/>
</dbReference>
<dbReference type="PIRSF" id="PIRSF001220">
    <property type="entry name" value="L-ASNase_gatD"/>
    <property type="match status" value="1"/>
</dbReference>
<evidence type="ECO:0000256" key="3">
    <source>
        <dbReference type="ARBA" id="ARBA00030414"/>
    </source>
</evidence>
<dbReference type="InterPro" id="IPR037152">
    <property type="entry name" value="L-asparaginase_N_sf"/>
</dbReference>